<dbReference type="SUPFAM" id="SSF55486">
    <property type="entry name" value="Metalloproteases ('zincins'), catalytic domain"/>
    <property type="match status" value="1"/>
</dbReference>
<gene>
    <name evidence="13" type="ORF">RHOBADRAFT_55163</name>
</gene>
<keyword evidence="4" id="KW-0645">Protease</keyword>
<evidence type="ECO:0000313" key="13">
    <source>
        <dbReference type="EMBL" id="KPV73418.1"/>
    </source>
</evidence>
<dbReference type="Pfam" id="PF17900">
    <property type="entry name" value="Peptidase_M1_N"/>
    <property type="match status" value="1"/>
</dbReference>
<evidence type="ECO:0000256" key="5">
    <source>
        <dbReference type="ARBA" id="ARBA00022723"/>
    </source>
</evidence>
<dbReference type="Pfam" id="PF01433">
    <property type="entry name" value="Peptidase_M1"/>
    <property type="match status" value="1"/>
</dbReference>
<dbReference type="InterPro" id="IPR016024">
    <property type="entry name" value="ARM-type_fold"/>
</dbReference>
<dbReference type="Gene3D" id="2.60.40.1730">
    <property type="entry name" value="tricorn interacting facor f3 domain"/>
    <property type="match status" value="1"/>
</dbReference>
<dbReference type="InterPro" id="IPR001930">
    <property type="entry name" value="Peptidase_M1"/>
</dbReference>
<dbReference type="InterPro" id="IPR027268">
    <property type="entry name" value="Peptidase_M4/M1_CTD_sf"/>
</dbReference>
<dbReference type="CDD" id="cd09599">
    <property type="entry name" value="M1_LTA4H"/>
    <property type="match status" value="1"/>
</dbReference>
<evidence type="ECO:0000256" key="6">
    <source>
        <dbReference type="ARBA" id="ARBA00022801"/>
    </source>
</evidence>
<sequence>MATAAPHAPVDQATQSNYKDLYSTHIDLEWHVDWSQRCIRGSVTHHLEFARNGIDKVVLDSSYLAVKRAYLTSSPSRNLDFSLPSKRHPNLGSALTIKLDKPYNKGDKLELVIEYNTTDECTALGWLEAAQTDSGKYPFVYAQCQAIHARSLLPCFDTPAVKATYAATVHSTLPILLSALRISPPLDAPAPPIDGTVYTTTWAQKNAIPSYLIGIVGGELVFRALGERTGVWAQPGVIERAHWEFKEDTERMVTTAEKLLGPYRWGRHDQVILPASFPFGGMEAVNCVLLNPALIVGDRSQVDVVAHELAHFWHGNLVGCAEWSSFWLNEGWTVYSEALIARELHGKPTRDFEYLCERKGLLDDLKRYDVDGRRKAQRLQIPYEFGEDPDDFYSSVAYHKGANFLLHLERVVGGVDVFNPYHKDYISTFAGKAISTQEWEEHFWAYWGRYPEKERALREQVDFNAWLNGEGLDLPVKMEYDTSLADAAYSLSSRWAASRFSSPDELTSRFGKEDLEHFSATQVVLFLETLEEEDAFEREKGSHVVEGLEKAYAFEANKNPEIRLRWYILALKAGQYASSAASWLPQWGRMKYERPGYRALAKVDPELAKKTFLDNAFRLHPICRRMVAQDLGLAAEEVK</sequence>
<dbReference type="Gene3D" id="1.25.40.320">
    <property type="entry name" value="Peptidase M1, leukotriene A4 hydrolase/aminopeptidase C-terminal domain"/>
    <property type="match status" value="1"/>
</dbReference>
<dbReference type="GO" id="GO:0004177">
    <property type="term" value="F:aminopeptidase activity"/>
    <property type="evidence" value="ECO:0007669"/>
    <property type="project" value="TreeGrafter"/>
</dbReference>
<keyword evidence="6" id="KW-0378">Hydrolase</keyword>
<evidence type="ECO:0000259" key="12">
    <source>
        <dbReference type="SMART" id="SM01263"/>
    </source>
</evidence>
<comment type="subcellular location">
    <subcellularLocation>
        <location evidence="1">Cytoplasm</location>
    </subcellularLocation>
</comment>
<evidence type="ECO:0000256" key="2">
    <source>
        <dbReference type="ARBA" id="ARBA00010136"/>
    </source>
</evidence>
<name>A0A0P9EIX5_RHOGW</name>
<feature type="active site" description="Proton donor" evidence="9">
    <location>
        <position position="398"/>
    </location>
</feature>
<feature type="binding site" evidence="10">
    <location>
        <begin position="143"/>
        <end position="145"/>
    </location>
    <ligand>
        <name>a peptide</name>
        <dbReference type="ChEBI" id="CHEBI:60466"/>
    </ligand>
</feature>
<accession>A0A0P9EIX5</accession>
<proteinExistence type="inferred from homology"/>
<dbReference type="PANTHER" id="PTHR45726:SF3">
    <property type="entry name" value="LEUKOTRIENE A-4 HYDROLASE"/>
    <property type="match status" value="1"/>
</dbReference>
<dbReference type="GO" id="GO:0006508">
    <property type="term" value="P:proteolysis"/>
    <property type="evidence" value="ECO:0007669"/>
    <property type="project" value="UniProtKB-KW"/>
</dbReference>
<dbReference type="OrthoDB" id="79562at2759"/>
<evidence type="ECO:0000256" key="4">
    <source>
        <dbReference type="ARBA" id="ARBA00022670"/>
    </source>
</evidence>
<evidence type="ECO:0000256" key="11">
    <source>
        <dbReference type="PIRSR" id="PIRSR634015-3"/>
    </source>
</evidence>
<dbReference type="SUPFAM" id="SSF63737">
    <property type="entry name" value="Leukotriene A4 hydrolase N-terminal domain"/>
    <property type="match status" value="1"/>
</dbReference>
<dbReference type="PRINTS" id="PR00756">
    <property type="entry name" value="ALADIPTASE"/>
</dbReference>
<dbReference type="InterPro" id="IPR015211">
    <property type="entry name" value="Peptidase_M1_C"/>
</dbReference>
<dbReference type="Gene3D" id="1.10.390.10">
    <property type="entry name" value="Neutral Protease Domain 2"/>
    <property type="match status" value="1"/>
</dbReference>
<keyword evidence="8" id="KW-0482">Metalloprotease</keyword>
<dbReference type="InterPro" id="IPR034015">
    <property type="entry name" value="M1_LTA4H"/>
</dbReference>
<keyword evidence="5 11" id="KW-0479">Metal-binding</keyword>
<evidence type="ECO:0000256" key="8">
    <source>
        <dbReference type="ARBA" id="ARBA00023049"/>
    </source>
</evidence>
<evidence type="ECO:0000313" key="14">
    <source>
        <dbReference type="Proteomes" id="UP000053890"/>
    </source>
</evidence>
<dbReference type="PANTHER" id="PTHR45726">
    <property type="entry name" value="LEUKOTRIENE A-4 HYDROLASE"/>
    <property type="match status" value="1"/>
</dbReference>
<dbReference type="InterPro" id="IPR042097">
    <property type="entry name" value="Aminopeptidase_N-like_N_sf"/>
</dbReference>
<evidence type="ECO:0000256" key="10">
    <source>
        <dbReference type="PIRSR" id="PIRSR634015-2"/>
    </source>
</evidence>
<feature type="binding site" evidence="11">
    <location>
        <position position="307"/>
    </location>
    <ligand>
        <name>Zn(2+)</name>
        <dbReference type="ChEBI" id="CHEBI:29105"/>
        <note>catalytic</note>
    </ligand>
</feature>
<dbReference type="OMA" id="CTALQWM"/>
<dbReference type="STRING" id="578459.A0A0P9EIX5"/>
<feature type="binding site" evidence="11">
    <location>
        <position position="330"/>
    </location>
    <ligand>
        <name>Zn(2+)</name>
        <dbReference type="ChEBI" id="CHEBI:29105"/>
        <note>catalytic</note>
    </ligand>
</feature>
<comment type="cofactor">
    <cofactor evidence="11">
        <name>Zn(2+)</name>
        <dbReference type="ChEBI" id="CHEBI:29105"/>
    </cofactor>
    <text evidence="11">Binds 1 zinc ion per subunit.</text>
</comment>
<dbReference type="GO" id="GO:0005829">
    <property type="term" value="C:cytosol"/>
    <property type="evidence" value="ECO:0007669"/>
    <property type="project" value="TreeGrafter"/>
</dbReference>
<dbReference type="EMBL" id="KQ474083">
    <property type="protein sequence ID" value="KPV73418.1"/>
    <property type="molecule type" value="Genomic_DNA"/>
</dbReference>
<dbReference type="Proteomes" id="UP000053890">
    <property type="component" value="Unassembled WGS sequence"/>
</dbReference>
<dbReference type="Pfam" id="PF09127">
    <property type="entry name" value="Leuk-A4-hydro_C"/>
    <property type="match status" value="1"/>
</dbReference>
<feature type="binding site" evidence="10">
    <location>
        <begin position="278"/>
        <end position="283"/>
    </location>
    <ligand>
        <name>a peptide</name>
        <dbReference type="ChEBI" id="CHEBI:60466"/>
    </ligand>
</feature>
<organism evidence="13 14">
    <name type="scientific">Rhodotorula graminis (strain WP1)</name>
    <dbReference type="NCBI Taxonomy" id="578459"/>
    <lineage>
        <taxon>Eukaryota</taxon>
        <taxon>Fungi</taxon>
        <taxon>Dikarya</taxon>
        <taxon>Basidiomycota</taxon>
        <taxon>Pucciniomycotina</taxon>
        <taxon>Microbotryomycetes</taxon>
        <taxon>Sporidiobolales</taxon>
        <taxon>Sporidiobolaceae</taxon>
        <taxon>Rhodotorula</taxon>
    </lineage>
</organism>
<dbReference type="SMART" id="SM01263">
    <property type="entry name" value="Leuk-A4-hydro_C"/>
    <property type="match status" value="1"/>
</dbReference>
<dbReference type="GeneID" id="28978150"/>
<dbReference type="InterPro" id="IPR049980">
    <property type="entry name" value="LTA4H_cat"/>
</dbReference>
<keyword evidence="3" id="KW-0963">Cytoplasm</keyword>
<dbReference type="GO" id="GO:0004301">
    <property type="term" value="F:epoxide hydrolase activity"/>
    <property type="evidence" value="ECO:0007669"/>
    <property type="project" value="TreeGrafter"/>
</dbReference>
<dbReference type="AlphaFoldDB" id="A0A0P9EIX5"/>
<dbReference type="GO" id="GO:0008270">
    <property type="term" value="F:zinc ion binding"/>
    <property type="evidence" value="ECO:0007669"/>
    <property type="project" value="InterPro"/>
</dbReference>
<dbReference type="InterPro" id="IPR014782">
    <property type="entry name" value="Peptidase_M1_dom"/>
</dbReference>
<reference evidence="13 14" key="1">
    <citation type="journal article" date="2015" name="Front. Microbiol.">
        <title>Genome sequence of the plant growth promoting endophytic yeast Rhodotorula graminis WP1.</title>
        <authorList>
            <person name="Firrincieli A."/>
            <person name="Otillar R."/>
            <person name="Salamov A."/>
            <person name="Schmutz J."/>
            <person name="Khan Z."/>
            <person name="Redman R.S."/>
            <person name="Fleck N.D."/>
            <person name="Lindquist E."/>
            <person name="Grigoriev I.V."/>
            <person name="Doty S.L."/>
        </authorList>
    </citation>
    <scope>NUCLEOTIDE SEQUENCE [LARGE SCALE GENOMIC DNA]</scope>
    <source>
        <strain evidence="13 14">WP1</strain>
    </source>
</reference>
<dbReference type="GO" id="GO:0008237">
    <property type="term" value="F:metallopeptidase activity"/>
    <property type="evidence" value="ECO:0007669"/>
    <property type="project" value="UniProtKB-KW"/>
</dbReference>
<feature type="binding site" evidence="11">
    <location>
        <position position="311"/>
    </location>
    <ligand>
        <name>Zn(2+)</name>
        <dbReference type="ChEBI" id="CHEBI:29105"/>
        <note>catalytic</note>
    </ligand>
</feature>
<dbReference type="SUPFAM" id="SSF48371">
    <property type="entry name" value="ARM repeat"/>
    <property type="match status" value="1"/>
</dbReference>
<dbReference type="RefSeq" id="XP_018269467.1">
    <property type="nucleotide sequence ID" value="XM_018417702.1"/>
</dbReference>
<dbReference type="Gene3D" id="3.30.2010.30">
    <property type="match status" value="1"/>
</dbReference>
<protein>
    <recommendedName>
        <fullName evidence="12">Peptidase M1 leukotriene A4 hydrolase/aminopeptidase C-terminal domain-containing protein</fullName>
    </recommendedName>
</protein>
<evidence type="ECO:0000256" key="7">
    <source>
        <dbReference type="ARBA" id="ARBA00022833"/>
    </source>
</evidence>
<evidence type="ECO:0000256" key="9">
    <source>
        <dbReference type="PIRSR" id="PIRSR634015-1"/>
    </source>
</evidence>
<evidence type="ECO:0000256" key="1">
    <source>
        <dbReference type="ARBA" id="ARBA00004496"/>
    </source>
</evidence>
<dbReference type="FunFam" id="3.30.2010.30:FF:000001">
    <property type="entry name" value="Leukotriene A(4) hydrolase"/>
    <property type="match status" value="1"/>
</dbReference>
<keyword evidence="7 11" id="KW-0862">Zinc</keyword>
<keyword evidence="14" id="KW-1185">Reference proteome</keyword>
<dbReference type="InterPro" id="IPR038502">
    <property type="entry name" value="M1_LTA-4_hydro/amino_C_sf"/>
</dbReference>
<feature type="domain" description="Peptidase M1 leukotriene A4 hydrolase/aminopeptidase C-terminal" evidence="12">
    <location>
        <begin position="483"/>
        <end position="631"/>
    </location>
</feature>
<evidence type="ECO:0000256" key="3">
    <source>
        <dbReference type="ARBA" id="ARBA00022490"/>
    </source>
</evidence>
<dbReference type="InterPro" id="IPR045357">
    <property type="entry name" value="Aminopeptidase_N-like_N"/>
</dbReference>
<feature type="binding site" evidence="10">
    <location>
        <begin position="589"/>
        <end position="591"/>
    </location>
    <ligand>
        <name>a peptide</name>
        <dbReference type="ChEBI" id="CHEBI:60466"/>
    </ligand>
</feature>
<feature type="active site" description="Proton acceptor" evidence="9">
    <location>
        <position position="308"/>
    </location>
</feature>
<comment type="similarity">
    <text evidence="2">Belongs to the peptidase M1 family.</text>
</comment>